<accession>A0A074JF96</accession>
<organism evidence="2 3">
    <name type="scientific">Thioclava pacifica DSM 10166</name>
    <dbReference type="NCBI Taxonomy" id="1353537"/>
    <lineage>
        <taxon>Bacteria</taxon>
        <taxon>Pseudomonadati</taxon>
        <taxon>Pseudomonadota</taxon>
        <taxon>Alphaproteobacteria</taxon>
        <taxon>Rhodobacterales</taxon>
        <taxon>Paracoccaceae</taxon>
        <taxon>Thioclava</taxon>
    </lineage>
</organism>
<dbReference type="STRING" id="1353537.TP2_06385"/>
<dbReference type="AlphaFoldDB" id="A0A074JF96"/>
<comment type="caution">
    <text evidence="2">The sequence shown here is derived from an EMBL/GenBank/DDBJ whole genome shotgun (WGS) entry which is preliminary data.</text>
</comment>
<keyword evidence="3" id="KW-1185">Reference proteome</keyword>
<feature type="region of interest" description="Disordered" evidence="1">
    <location>
        <begin position="1"/>
        <end position="42"/>
    </location>
</feature>
<dbReference type="Proteomes" id="UP000027432">
    <property type="component" value="Unassembled WGS sequence"/>
</dbReference>
<evidence type="ECO:0000313" key="2">
    <source>
        <dbReference type="EMBL" id="KEO54555.1"/>
    </source>
</evidence>
<evidence type="ECO:0000256" key="1">
    <source>
        <dbReference type="SAM" id="MobiDB-lite"/>
    </source>
</evidence>
<dbReference type="EMBL" id="AUND01000012">
    <property type="protein sequence ID" value="KEO54555.1"/>
    <property type="molecule type" value="Genomic_DNA"/>
</dbReference>
<evidence type="ECO:0000313" key="3">
    <source>
        <dbReference type="Proteomes" id="UP000027432"/>
    </source>
</evidence>
<name>A0A074JF96_9RHOB</name>
<dbReference type="eggNOG" id="COG3118">
    <property type="taxonomic scope" value="Bacteria"/>
</dbReference>
<reference evidence="2 3" key="1">
    <citation type="submission" date="2013-07" db="EMBL/GenBank/DDBJ databases">
        <title>Thioclava pacifica DSM 10166 Genome Sequencing.</title>
        <authorList>
            <person name="Lai Q."/>
            <person name="Shao Z."/>
        </authorList>
    </citation>
    <scope>NUCLEOTIDE SEQUENCE [LARGE SCALE GENOMIC DNA]</scope>
    <source>
        <strain evidence="2 3">DSM 10166</strain>
    </source>
</reference>
<protein>
    <submittedName>
        <fullName evidence="2">Uncharacterized protein</fullName>
    </submittedName>
</protein>
<gene>
    <name evidence="2" type="ORF">TP2_06385</name>
</gene>
<sequence>MRQIGRAASQGLISLDPNEPSTAQQHPEVDIATEPLPPPRSDPIALESHIAFRSMTAIDRDQLQTPRNTYTDAGETCPPESYFDVGAWVDDRPVFVQIGDVRRKLMGEFDIPDQSRVIELARVYIAFGFGVEARAVLDDLAEPGPDVTALRYLAAMLDDDPIARKSPYARMTECNNPVALWALLGASPPPQKRSVNFGAVTRSYSALPPDLRHVLGPKLVSRLIAIGAPDVAQSIRAALARVSVEDKSALNVVDVHLAHDVGTKETGATLEKLAQRNAPDAVEALLMLIDQELEDRRVVPDVQIEQALALAFELSGGTEAPALLRAATLGYASQGNFDAAFAASSEWPQAIDPETQAETRARLLTMFVEQPDDALFLRLYFAQREPISTAATDGSLRTALANRLVGLGMADAATELLKSADELTKTDKLLLARAALAGLDPAAGLAHLRGVDGSAADSLRGDALSRLGRHDDARMAYLRAGDEEKARAEAWHIGDWNTLHQYGDPIEKNFIDRFSPPEDIESEGETGPINAAKSLLAASEEERKALHDMLERFEISGAGN</sequence>
<proteinExistence type="predicted"/>